<sequence>MQPYATIADIEARFRDQLTLVAADEQTGLRDDLRIEKGLLDASIEIRGILAGRYSPAELASLDADSLSLLRLYCIDVAFYRIALDFSRSSENIKERYDQTIKRLEQIAAGKGALTTTMPPAGGDGGGDVGEIGQNEVVLQAPERVFTRGRLGSI</sequence>
<evidence type="ECO:0000313" key="2">
    <source>
        <dbReference type="Proteomes" id="UP000596351"/>
    </source>
</evidence>
<keyword evidence="2" id="KW-1185">Reference proteome</keyword>
<dbReference type="Pfam" id="PF07030">
    <property type="entry name" value="Phage_Mu_Gp36"/>
    <property type="match status" value="1"/>
</dbReference>
<accession>A0ABX7EZQ4</accession>
<organism evidence="1 2">
    <name type="scientific">Rhizobium rosettiformans</name>
    <dbReference type="NCBI Taxonomy" id="1368430"/>
    <lineage>
        <taxon>Bacteria</taxon>
        <taxon>Pseudomonadati</taxon>
        <taxon>Pseudomonadota</taxon>
        <taxon>Alphaproteobacteria</taxon>
        <taxon>Hyphomicrobiales</taxon>
        <taxon>Rhizobiaceae</taxon>
        <taxon>Rhizobium/Agrobacterium group</taxon>
        <taxon>Rhizobium</taxon>
    </lineage>
</organism>
<dbReference type="EMBL" id="CP032405">
    <property type="protein sequence ID" value="QRF53516.1"/>
    <property type="molecule type" value="Genomic_DNA"/>
</dbReference>
<proteinExistence type="predicted"/>
<reference evidence="1 2" key="1">
    <citation type="submission" date="2018-09" db="EMBL/GenBank/DDBJ databases">
        <title>Rhizobium sp. MAE2-X.</title>
        <authorList>
            <person name="Lee Y."/>
            <person name="Jeon C.O."/>
        </authorList>
    </citation>
    <scope>NUCLEOTIDE SEQUENCE [LARGE SCALE GENOMIC DNA]</scope>
    <source>
        <strain evidence="1 2">MAE2-X</strain>
    </source>
</reference>
<gene>
    <name evidence="1" type="ORF">D4A92_19725</name>
</gene>
<dbReference type="RefSeq" id="WP_203016750.1">
    <property type="nucleotide sequence ID" value="NZ_CP032405.1"/>
</dbReference>
<dbReference type="InterPro" id="IPR009752">
    <property type="entry name" value="Phage_Mu_GpJ"/>
</dbReference>
<evidence type="ECO:0000313" key="1">
    <source>
        <dbReference type="EMBL" id="QRF53516.1"/>
    </source>
</evidence>
<protein>
    <submittedName>
        <fullName evidence="1">DUF1320 domain-containing protein</fullName>
    </submittedName>
</protein>
<name>A0ABX7EZQ4_9HYPH</name>
<dbReference type="Proteomes" id="UP000596351">
    <property type="component" value="Chromosome"/>
</dbReference>